<gene>
    <name evidence="1" type="ORF">POM88_051041</name>
</gene>
<proteinExistence type="predicted"/>
<accession>A0AAD8GYN1</accession>
<evidence type="ECO:0000313" key="2">
    <source>
        <dbReference type="Proteomes" id="UP001237642"/>
    </source>
</evidence>
<dbReference type="EMBL" id="JAUIZM010000011">
    <property type="protein sequence ID" value="KAK1357785.1"/>
    <property type="molecule type" value="Genomic_DNA"/>
</dbReference>
<dbReference type="PANTHER" id="PTHR23070">
    <property type="entry name" value="BCS1 AAA-TYPE ATPASE"/>
    <property type="match status" value="1"/>
</dbReference>
<dbReference type="SUPFAM" id="SSF52540">
    <property type="entry name" value="P-loop containing nucleoside triphosphate hydrolases"/>
    <property type="match status" value="1"/>
</dbReference>
<dbReference type="Gene3D" id="3.40.50.300">
    <property type="entry name" value="P-loop containing nucleotide triphosphate hydrolases"/>
    <property type="match status" value="1"/>
</dbReference>
<evidence type="ECO:0000313" key="1">
    <source>
        <dbReference type="EMBL" id="KAK1357785.1"/>
    </source>
</evidence>
<reference evidence="1" key="2">
    <citation type="submission" date="2023-05" db="EMBL/GenBank/DDBJ databases">
        <authorList>
            <person name="Schelkunov M.I."/>
        </authorList>
    </citation>
    <scope>NUCLEOTIDE SEQUENCE</scope>
    <source>
        <strain evidence="1">Hsosn_3</strain>
        <tissue evidence="1">Leaf</tissue>
    </source>
</reference>
<protein>
    <recommendedName>
        <fullName evidence="3">Mitochondrial chaperone BCS1</fullName>
    </recommendedName>
</protein>
<keyword evidence="2" id="KW-1185">Reference proteome</keyword>
<dbReference type="InterPro" id="IPR027417">
    <property type="entry name" value="P-loop_NTPase"/>
</dbReference>
<evidence type="ECO:0008006" key="3">
    <source>
        <dbReference type="Google" id="ProtNLM"/>
    </source>
</evidence>
<dbReference type="AlphaFoldDB" id="A0AAD8GYN1"/>
<sequence>MITQTYLEHVLKKGKEIQRQNMQTRLYTNNNAKQFTVPGLKINWSHIVYKHPATFETLAMEPDKKQEIIEDLLTFSKSKDYYARIGKACKRGYLLYGPPGTGKSTRIAAMANLLNYDI</sequence>
<dbReference type="Proteomes" id="UP001237642">
    <property type="component" value="Unassembled WGS sequence"/>
</dbReference>
<dbReference type="InterPro" id="IPR050747">
    <property type="entry name" value="Mitochondrial_chaperone_BCS1"/>
</dbReference>
<reference evidence="1" key="1">
    <citation type="submission" date="2023-02" db="EMBL/GenBank/DDBJ databases">
        <title>Genome of toxic invasive species Heracleum sosnowskyi carries increased number of genes despite the absence of recent whole-genome duplications.</title>
        <authorList>
            <person name="Schelkunov M."/>
            <person name="Shtratnikova V."/>
            <person name="Makarenko M."/>
            <person name="Klepikova A."/>
            <person name="Omelchenko D."/>
            <person name="Novikova G."/>
            <person name="Obukhova E."/>
            <person name="Bogdanov V."/>
            <person name="Penin A."/>
            <person name="Logacheva M."/>
        </authorList>
    </citation>
    <scope>NUCLEOTIDE SEQUENCE</scope>
    <source>
        <strain evidence="1">Hsosn_3</strain>
        <tissue evidence="1">Leaf</tissue>
    </source>
</reference>
<comment type="caution">
    <text evidence="1">The sequence shown here is derived from an EMBL/GenBank/DDBJ whole genome shotgun (WGS) entry which is preliminary data.</text>
</comment>
<name>A0AAD8GYN1_9APIA</name>
<organism evidence="1 2">
    <name type="scientific">Heracleum sosnowskyi</name>
    <dbReference type="NCBI Taxonomy" id="360622"/>
    <lineage>
        <taxon>Eukaryota</taxon>
        <taxon>Viridiplantae</taxon>
        <taxon>Streptophyta</taxon>
        <taxon>Embryophyta</taxon>
        <taxon>Tracheophyta</taxon>
        <taxon>Spermatophyta</taxon>
        <taxon>Magnoliopsida</taxon>
        <taxon>eudicotyledons</taxon>
        <taxon>Gunneridae</taxon>
        <taxon>Pentapetalae</taxon>
        <taxon>asterids</taxon>
        <taxon>campanulids</taxon>
        <taxon>Apiales</taxon>
        <taxon>Apiaceae</taxon>
        <taxon>Apioideae</taxon>
        <taxon>apioid superclade</taxon>
        <taxon>Tordylieae</taxon>
        <taxon>Tordyliinae</taxon>
        <taxon>Heracleum</taxon>
    </lineage>
</organism>